<dbReference type="GO" id="GO:0031507">
    <property type="term" value="P:heterochromatin formation"/>
    <property type="evidence" value="ECO:0007669"/>
    <property type="project" value="UniProtKB-ARBA"/>
</dbReference>
<dbReference type="GO" id="GO:0004402">
    <property type="term" value="F:histone acetyltransferase activity"/>
    <property type="evidence" value="ECO:0007669"/>
    <property type="project" value="InterPro"/>
</dbReference>
<dbReference type="InParanoid" id="A0A3N4L9H5"/>
<dbReference type="InterPro" id="IPR050603">
    <property type="entry name" value="MYST_HAT"/>
</dbReference>
<feature type="region of interest" description="Disordered" evidence="14">
    <location>
        <begin position="1"/>
        <end position="87"/>
    </location>
</feature>
<feature type="compositionally biased region" description="Polar residues" evidence="14">
    <location>
        <begin position="261"/>
        <end position="270"/>
    </location>
</feature>
<dbReference type="InterPro" id="IPR016181">
    <property type="entry name" value="Acyl_CoA_acyltransferase"/>
</dbReference>
<evidence type="ECO:0000256" key="13">
    <source>
        <dbReference type="RuleBase" id="RU361211"/>
    </source>
</evidence>
<comment type="similarity">
    <text evidence="2 13">Belongs to the MYST (SAS/MOZ) family.</text>
</comment>
<keyword evidence="7" id="KW-0862">Zinc</keyword>
<feature type="compositionally biased region" description="Basic and acidic residues" evidence="14">
    <location>
        <begin position="418"/>
        <end position="427"/>
    </location>
</feature>
<dbReference type="InterPro" id="IPR013083">
    <property type="entry name" value="Znf_RING/FYVE/PHD"/>
</dbReference>
<evidence type="ECO:0000256" key="14">
    <source>
        <dbReference type="SAM" id="MobiDB-lite"/>
    </source>
</evidence>
<dbReference type="Gene3D" id="3.40.630.30">
    <property type="match status" value="1"/>
</dbReference>
<evidence type="ECO:0000313" key="17">
    <source>
        <dbReference type="Proteomes" id="UP000277580"/>
    </source>
</evidence>
<dbReference type="PROSITE" id="PS51726">
    <property type="entry name" value="MYST_HAT"/>
    <property type="match status" value="1"/>
</dbReference>
<evidence type="ECO:0000256" key="10">
    <source>
        <dbReference type="ARBA" id="ARBA00023242"/>
    </source>
</evidence>
<evidence type="ECO:0000259" key="15">
    <source>
        <dbReference type="PROSITE" id="PS51726"/>
    </source>
</evidence>
<dbReference type="Gene3D" id="3.30.40.10">
    <property type="entry name" value="Zinc/RING finger domain, C3HC4 (zinc finger)"/>
    <property type="match status" value="1"/>
</dbReference>
<evidence type="ECO:0000256" key="9">
    <source>
        <dbReference type="ARBA" id="ARBA00022990"/>
    </source>
</evidence>
<dbReference type="Gene3D" id="3.30.60.60">
    <property type="entry name" value="N-acetyl transferase-like"/>
    <property type="match status" value="1"/>
</dbReference>
<feature type="compositionally biased region" description="Acidic residues" evidence="14">
    <location>
        <begin position="39"/>
        <end position="54"/>
    </location>
</feature>
<evidence type="ECO:0000256" key="6">
    <source>
        <dbReference type="ARBA" id="ARBA00022771"/>
    </source>
</evidence>
<dbReference type="STRING" id="1392247.A0A3N4L9H5"/>
<dbReference type="GO" id="GO:0006357">
    <property type="term" value="P:regulation of transcription by RNA polymerase II"/>
    <property type="evidence" value="ECO:0007669"/>
    <property type="project" value="TreeGrafter"/>
</dbReference>
<dbReference type="FunFam" id="3.30.60.60:FF:000001">
    <property type="entry name" value="Histone acetyltransferase"/>
    <property type="match status" value="1"/>
</dbReference>
<feature type="compositionally biased region" description="Basic and acidic residues" evidence="14">
    <location>
        <begin position="373"/>
        <end position="400"/>
    </location>
</feature>
<dbReference type="PANTHER" id="PTHR10615">
    <property type="entry name" value="HISTONE ACETYLTRANSFERASE"/>
    <property type="match status" value="1"/>
</dbReference>
<comment type="subcellular location">
    <subcellularLocation>
        <location evidence="1 13">Nucleus</location>
    </subcellularLocation>
</comment>
<feature type="compositionally biased region" description="Basic and acidic residues" evidence="14">
    <location>
        <begin position="232"/>
        <end position="243"/>
    </location>
</feature>
<reference evidence="16 17" key="1">
    <citation type="journal article" date="2018" name="Nat. Ecol. Evol.">
        <title>Pezizomycetes genomes reveal the molecular basis of ectomycorrhizal truffle lifestyle.</title>
        <authorList>
            <person name="Murat C."/>
            <person name="Payen T."/>
            <person name="Noel B."/>
            <person name="Kuo A."/>
            <person name="Morin E."/>
            <person name="Chen J."/>
            <person name="Kohler A."/>
            <person name="Krizsan K."/>
            <person name="Balestrini R."/>
            <person name="Da Silva C."/>
            <person name="Montanini B."/>
            <person name="Hainaut M."/>
            <person name="Levati E."/>
            <person name="Barry K.W."/>
            <person name="Belfiori B."/>
            <person name="Cichocki N."/>
            <person name="Clum A."/>
            <person name="Dockter R.B."/>
            <person name="Fauchery L."/>
            <person name="Guy J."/>
            <person name="Iotti M."/>
            <person name="Le Tacon F."/>
            <person name="Lindquist E.A."/>
            <person name="Lipzen A."/>
            <person name="Malagnac F."/>
            <person name="Mello A."/>
            <person name="Molinier V."/>
            <person name="Miyauchi S."/>
            <person name="Poulain J."/>
            <person name="Riccioni C."/>
            <person name="Rubini A."/>
            <person name="Sitrit Y."/>
            <person name="Splivallo R."/>
            <person name="Traeger S."/>
            <person name="Wang M."/>
            <person name="Zifcakova L."/>
            <person name="Wipf D."/>
            <person name="Zambonelli A."/>
            <person name="Paolocci F."/>
            <person name="Nowrousian M."/>
            <person name="Ottonello S."/>
            <person name="Baldrian P."/>
            <person name="Spatafora J.W."/>
            <person name="Henrissat B."/>
            <person name="Nagy L.G."/>
            <person name="Aury J.M."/>
            <person name="Wincker P."/>
            <person name="Grigoriev I.V."/>
            <person name="Bonfante P."/>
            <person name="Martin F.M."/>
        </authorList>
    </citation>
    <scope>NUCLEOTIDE SEQUENCE [LARGE SCALE GENOMIC DNA]</scope>
    <source>
        <strain evidence="16 17">CCBAS932</strain>
    </source>
</reference>
<evidence type="ECO:0000313" key="16">
    <source>
        <dbReference type="EMBL" id="RPB17291.1"/>
    </source>
</evidence>
<feature type="region of interest" description="Disordered" evidence="14">
    <location>
        <begin position="913"/>
        <end position="960"/>
    </location>
</feature>
<keyword evidence="17" id="KW-1185">Reference proteome</keyword>
<feature type="compositionally biased region" description="Polar residues" evidence="14">
    <location>
        <begin position="14"/>
        <end position="23"/>
    </location>
</feature>
<feature type="active site" description="Proton donor/acceptor" evidence="12">
    <location>
        <position position="605"/>
    </location>
</feature>
<sequence length="960" mass="106914">MAGSRREVEDRSDSGSPAPSSQTRRSGRRARKRKRGEDEFGGGEDEEDEDEAEADQSAGENESSASSDEDGDVEIWQGDEDDEVERPTKALCIHCGGDEYNDPSPDYEAPLECEMCNAFSHKQCDNQENNNGGVKSALDEESGKWRCPTCVASGHDSNPIPESTPSHKSRSRRVSAGKEDNSRTLRKRRAGDIDEEDDGPVSARRRKRMKQEKVRANGHVSDNQNGDYNLYEFEHIDGNHESNDTLSLNTPGASSRKIHKQPTTTDSYQGEQRAAKVTYKKTPRKFNLWITNLTSGKLEKILESQPKPSTVPPRPRKIVANSTRSARARSTAATDTTPATSARGARVSPYYLPLNDDDKSKPYGGILSEAEAETTKTHPGADDRARFDRAREEADDERNTRLKLSSSALSHGLNGTGRGEKDKASEKKGGASKIECIHFGEFEIDTWYAAPYPEEYSRNKVLWICEFCLKYMNSEYVGWRHKMKCDAKHPPGDEVYRDGSISVFEIDGRKNPVYCQNLCLLAKLFLGSKTLYYDVEPFLFYVMTEFNECGMHFVGYFSKEKRSTSQNNVSCILTLPIHQRKGYGNLLIAFSYLLTRAEKKTGSPEKPFSDLGLVSYRNYWKLALCYELRDQKEPLTILDISRRTGMTPDDIICGLEALHALVRDPVTGTYALRLDYKAFQAHIDKWEAKGYVKLNVHALVWTPFLMGRSQALQFNDAPLSTIAPRAGEELSAIDEKAETVEMGDDDGKDNPGVNHNRNGAATAATWEVMDLDALQSASHAQEEQEQDRISKSETEHTTVLHDLPPIPKPVTPNIKFGYEPNLFSNKWSGPRSPAKSPMLDNSRFMIPPTRFEIVPSVPGLTLKKGRAASSTTVRGRKRTSMSPATPRGRAVDAPKLRRGRTKLADTVTLNGANSPTREQIREFRDSPAASAAQNESHGGKSPSVVNKVMRPTSMDVASEV</sequence>
<evidence type="ECO:0000256" key="7">
    <source>
        <dbReference type="ARBA" id="ARBA00022833"/>
    </source>
</evidence>
<protein>
    <recommendedName>
        <fullName evidence="3 13">Histone acetyltransferase</fullName>
        <ecNumber evidence="3 13">2.3.1.48</ecNumber>
    </recommendedName>
</protein>
<keyword evidence="6" id="KW-0863">Zinc-finger</keyword>
<accession>A0A3N4L9H5</accession>
<dbReference type="InterPro" id="IPR002717">
    <property type="entry name" value="HAT_MYST-type"/>
</dbReference>
<dbReference type="InterPro" id="IPR011011">
    <property type="entry name" value="Znf_FYVE_PHD"/>
</dbReference>
<dbReference type="GO" id="GO:0008270">
    <property type="term" value="F:zinc ion binding"/>
    <property type="evidence" value="ECO:0007669"/>
    <property type="project" value="UniProtKB-KW"/>
</dbReference>
<name>A0A3N4L9H5_9PEZI</name>
<dbReference type="GO" id="GO:0005634">
    <property type="term" value="C:nucleus"/>
    <property type="evidence" value="ECO:0007669"/>
    <property type="project" value="UniProtKB-SubCell"/>
</dbReference>
<feature type="region of interest" description="Disordered" evidence="14">
    <location>
        <begin position="302"/>
        <end position="427"/>
    </location>
</feature>
<dbReference type="SUPFAM" id="SSF55729">
    <property type="entry name" value="Acyl-CoA N-acyltransferases (Nat)"/>
    <property type="match status" value="1"/>
</dbReference>
<proteinExistence type="inferred from homology"/>
<evidence type="ECO:0000256" key="1">
    <source>
        <dbReference type="ARBA" id="ARBA00004123"/>
    </source>
</evidence>
<keyword evidence="4" id="KW-0808">Transferase</keyword>
<evidence type="ECO:0000256" key="11">
    <source>
        <dbReference type="ARBA" id="ARBA00045805"/>
    </source>
</evidence>
<dbReference type="InterPro" id="IPR019787">
    <property type="entry name" value="Znf_PHD-finger"/>
</dbReference>
<feature type="domain" description="MYST-type HAT" evidence="15">
    <location>
        <begin position="429"/>
        <end position="703"/>
    </location>
</feature>
<comment type="function">
    <text evidence="11">Catalytic component of the NuA4 histone acetyltransferase (HAT) complex which is involved in epigenetic transcriptional activation of selected genes principally by acetylation of nucleosomal histones H4, H3, H2B, H2A and H2A variant H2A.Z. Acetylates histone H4 to form H4K5ac, H4K8ac, H4K12ac and H4K16ac, histone H3 to form H3K14ac, and histone H2A to form H2AK4ac and H2AK7ac. The NuA4 complex is involved in the DNA damage response and is required for chromosome segregation. The NuA4 complex plays a direct role in repair of DNA double-strand breaks (DSBs) through homologous recombination. Recruitment to promoters depends on H3K4me. Also acetylates non-histone proteins. In addition to protein acetyltransferase, can use different acyl-CoA substrates, such as 2-hydroxyisobutanoyl-CoA (2-hydroxyisobutyryl-CoA) or (2E)-butenoyl-CoA (crotonyl-CoA), and is able to mediate protein 2-hydroxyisobutyrylation and crotonylation, respectively.</text>
</comment>
<feature type="region of interest" description="Disordered" evidence="14">
    <location>
        <begin position="775"/>
        <end position="808"/>
    </location>
</feature>
<dbReference type="Proteomes" id="UP000277580">
    <property type="component" value="Unassembled WGS sequence"/>
</dbReference>
<dbReference type="Pfam" id="PF17772">
    <property type="entry name" value="zf-MYST"/>
    <property type="match status" value="1"/>
</dbReference>
<comment type="catalytic activity">
    <reaction evidence="13">
        <text>L-lysyl-[protein] + acetyl-CoA = N(6)-acetyl-L-lysyl-[protein] + CoA + H(+)</text>
        <dbReference type="Rhea" id="RHEA:45948"/>
        <dbReference type="Rhea" id="RHEA-COMP:9752"/>
        <dbReference type="Rhea" id="RHEA-COMP:10731"/>
        <dbReference type="ChEBI" id="CHEBI:15378"/>
        <dbReference type="ChEBI" id="CHEBI:29969"/>
        <dbReference type="ChEBI" id="CHEBI:57287"/>
        <dbReference type="ChEBI" id="CHEBI:57288"/>
        <dbReference type="ChEBI" id="CHEBI:61930"/>
        <dbReference type="EC" id="2.3.1.48"/>
    </reaction>
</comment>
<keyword evidence="5" id="KW-0479">Metal-binding</keyword>
<dbReference type="GO" id="GO:1990467">
    <property type="term" value="C:NuA3a histone acetyltransferase complex"/>
    <property type="evidence" value="ECO:0007669"/>
    <property type="project" value="TreeGrafter"/>
</dbReference>
<dbReference type="EC" id="2.3.1.48" evidence="3 13"/>
<dbReference type="OrthoDB" id="787137at2759"/>
<feature type="compositionally biased region" description="Polar residues" evidence="14">
    <location>
        <begin position="244"/>
        <end position="253"/>
    </location>
</feature>
<feature type="compositionally biased region" description="Low complexity" evidence="14">
    <location>
        <begin position="322"/>
        <end position="343"/>
    </location>
</feature>
<keyword evidence="9" id="KW-0007">Acetylation</keyword>
<feature type="compositionally biased region" description="Basic and acidic residues" evidence="14">
    <location>
        <begin position="780"/>
        <end position="799"/>
    </location>
</feature>
<feature type="compositionally biased region" description="Acidic residues" evidence="14">
    <location>
        <begin position="67"/>
        <end position="84"/>
    </location>
</feature>
<evidence type="ECO:0000256" key="2">
    <source>
        <dbReference type="ARBA" id="ARBA00010107"/>
    </source>
</evidence>
<keyword evidence="8" id="KW-0156">Chromatin regulator</keyword>
<evidence type="ECO:0000256" key="5">
    <source>
        <dbReference type="ARBA" id="ARBA00022723"/>
    </source>
</evidence>
<dbReference type="Pfam" id="PF16866">
    <property type="entry name" value="PHD_4"/>
    <property type="match status" value="1"/>
</dbReference>
<feature type="region of interest" description="Disordered" evidence="14">
    <location>
        <begin position="864"/>
        <end position="891"/>
    </location>
</feature>
<evidence type="ECO:0000256" key="4">
    <source>
        <dbReference type="ARBA" id="ARBA00022679"/>
    </source>
</evidence>
<dbReference type="GO" id="GO:0003682">
    <property type="term" value="F:chromatin binding"/>
    <property type="evidence" value="ECO:0007669"/>
    <property type="project" value="TreeGrafter"/>
</dbReference>
<dbReference type="EMBL" id="ML119106">
    <property type="protein sequence ID" value="RPB17291.1"/>
    <property type="molecule type" value="Genomic_DNA"/>
</dbReference>
<feature type="compositionally biased region" description="Basic residues" evidence="14">
    <location>
        <begin position="25"/>
        <end position="34"/>
    </location>
</feature>
<feature type="region of interest" description="Disordered" evidence="14">
    <location>
        <begin position="146"/>
        <end position="272"/>
    </location>
</feature>
<gene>
    <name evidence="16" type="ORF">P167DRAFT_541359</name>
</gene>
<dbReference type="InterPro" id="IPR040706">
    <property type="entry name" value="Zf-MYST"/>
</dbReference>
<dbReference type="InterPro" id="IPR036388">
    <property type="entry name" value="WH-like_DNA-bd_sf"/>
</dbReference>
<organism evidence="16 17">
    <name type="scientific">Morchella conica CCBAS932</name>
    <dbReference type="NCBI Taxonomy" id="1392247"/>
    <lineage>
        <taxon>Eukaryota</taxon>
        <taxon>Fungi</taxon>
        <taxon>Dikarya</taxon>
        <taxon>Ascomycota</taxon>
        <taxon>Pezizomycotina</taxon>
        <taxon>Pezizomycetes</taxon>
        <taxon>Pezizales</taxon>
        <taxon>Morchellaceae</taxon>
        <taxon>Morchella</taxon>
    </lineage>
</organism>
<dbReference type="FunFam" id="3.40.630.30:FF:000001">
    <property type="entry name" value="Histone acetyltransferase"/>
    <property type="match status" value="1"/>
</dbReference>
<keyword evidence="10 13" id="KW-0539">Nucleus</keyword>
<dbReference type="PANTHER" id="PTHR10615:SF161">
    <property type="entry name" value="HISTONE ACETYLTRANSFERASE KAT7"/>
    <property type="match status" value="1"/>
</dbReference>
<dbReference type="SUPFAM" id="SSF57903">
    <property type="entry name" value="FYVE/PHD zinc finger"/>
    <property type="match status" value="1"/>
</dbReference>
<evidence type="ECO:0000256" key="12">
    <source>
        <dbReference type="PIRSR" id="PIRSR602717-51"/>
    </source>
</evidence>
<dbReference type="AlphaFoldDB" id="A0A3N4L9H5"/>
<feature type="compositionally biased region" description="Basic and acidic residues" evidence="14">
    <location>
        <begin position="1"/>
        <end position="13"/>
    </location>
</feature>
<evidence type="ECO:0000256" key="8">
    <source>
        <dbReference type="ARBA" id="ARBA00022853"/>
    </source>
</evidence>
<dbReference type="GO" id="GO:0003712">
    <property type="term" value="F:transcription coregulator activity"/>
    <property type="evidence" value="ECO:0007669"/>
    <property type="project" value="TreeGrafter"/>
</dbReference>
<dbReference type="Pfam" id="PF01853">
    <property type="entry name" value="MOZ_SAS"/>
    <property type="match status" value="1"/>
</dbReference>
<evidence type="ECO:0000256" key="3">
    <source>
        <dbReference type="ARBA" id="ARBA00013184"/>
    </source>
</evidence>
<dbReference type="Gene3D" id="1.10.10.10">
    <property type="entry name" value="Winged helix-like DNA-binding domain superfamily/Winged helix DNA-binding domain"/>
    <property type="match status" value="1"/>
</dbReference>